<proteinExistence type="evidence at transcript level"/>
<dbReference type="AlphaFoldDB" id="A0A896IKB4"/>
<feature type="region of interest" description="Disordered" evidence="3">
    <location>
        <begin position="228"/>
        <end position="267"/>
    </location>
</feature>
<reference evidence="4" key="1">
    <citation type="journal article" date="2021" name="Proc. Natl. Acad. Sci. U.S.A.">
        <title>Dual oxidase enables insect gut symbiosis by mediating respiratory network formation.</title>
        <authorList>
            <person name="Jang S."/>
            <person name="Mergaert P."/>
            <person name="Ohbayashi T."/>
            <person name="Ishigami K."/>
            <person name="Shigenobu S."/>
            <person name="Itoh H."/>
            <person name="Kikuchi Y."/>
        </authorList>
    </citation>
    <scope>NUCLEOTIDE SEQUENCE</scope>
</reference>
<dbReference type="CDD" id="cd23311">
    <property type="entry name" value="beta-trefoil_FGF_Bnl-like"/>
    <property type="match status" value="1"/>
</dbReference>
<evidence type="ECO:0000256" key="3">
    <source>
        <dbReference type="SAM" id="MobiDB-lite"/>
    </source>
</evidence>
<evidence type="ECO:0000313" key="4">
    <source>
        <dbReference type="EMBL" id="QSC42431.1"/>
    </source>
</evidence>
<dbReference type="GO" id="GO:0008083">
    <property type="term" value="F:growth factor activity"/>
    <property type="evidence" value="ECO:0007669"/>
    <property type="project" value="InterPro"/>
</dbReference>
<evidence type="ECO:0000256" key="1">
    <source>
        <dbReference type="ARBA" id="ARBA00007936"/>
    </source>
</evidence>
<dbReference type="InterPro" id="IPR002209">
    <property type="entry name" value="Fibroblast_GF_fam"/>
</dbReference>
<accession>A0A896IKB4</accession>
<evidence type="ECO:0000256" key="2">
    <source>
        <dbReference type="RuleBase" id="RU049442"/>
    </source>
</evidence>
<name>A0A896IKB4_RIPPE</name>
<comment type="similarity">
    <text evidence="1 2">Belongs to the heparin-binding growth factors family.</text>
</comment>
<protein>
    <recommendedName>
        <fullName evidence="2">Fibroblast growth factor</fullName>
        <shortName evidence="2">FGF</shortName>
    </recommendedName>
</protein>
<dbReference type="PRINTS" id="PR00263">
    <property type="entry name" value="HBGFFGF"/>
</dbReference>
<feature type="signal peptide" evidence="2">
    <location>
        <begin position="1"/>
        <end position="19"/>
    </location>
</feature>
<feature type="region of interest" description="Disordered" evidence="3">
    <location>
        <begin position="167"/>
        <end position="190"/>
    </location>
</feature>
<feature type="chain" id="PRO_5033110000" description="Fibroblast growth factor" evidence="2">
    <location>
        <begin position="20"/>
        <end position="267"/>
    </location>
</feature>
<dbReference type="InterPro" id="IPR008996">
    <property type="entry name" value="IL1/FGF"/>
</dbReference>
<dbReference type="Gene3D" id="2.80.10.50">
    <property type="match status" value="1"/>
</dbReference>
<organism evidence="4">
    <name type="scientific">Riptortus pedestris</name>
    <name type="common">Bean bug</name>
    <dbReference type="NCBI Taxonomy" id="329032"/>
    <lineage>
        <taxon>Eukaryota</taxon>
        <taxon>Metazoa</taxon>
        <taxon>Ecdysozoa</taxon>
        <taxon>Arthropoda</taxon>
        <taxon>Hexapoda</taxon>
        <taxon>Insecta</taxon>
        <taxon>Pterygota</taxon>
        <taxon>Neoptera</taxon>
        <taxon>Paraneoptera</taxon>
        <taxon>Hemiptera</taxon>
        <taxon>Heteroptera</taxon>
        <taxon>Panheteroptera</taxon>
        <taxon>Pentatomomorpha</taxon>
        <taxon>Coreoidea</taxon>
        <taxon>Alydidae</taxon>
        <taxon>Riptortus</taxon>
    </lineage>
</organism>
<dbReference type="PANTHER" id="PTHR11486">
    <property type="entry name" value="FIBROBLAST GROWTH FACTOR"/>
    <property type="match status" value="1"/>
</dbReference>
<feature type="compositionally biased region" description="Acidic residues" evidence="3">
    <location>
        <begin position="237"/>
        <end position="258"/>
    </location>
</feature>
<dbReference type="PRINTS" id="PR00262">
    <property type="entry name" value="IL1HBGF"/>
</dbReference>
<sequence length="267" mass="30378">MRLRPGILLCLVSIVLLAAQPPPSPQLAHIAGSSRKIRMYVKNAYLRLGVDGHISGVQDDTSPETVLQRSSVTVGKVKIQGVTTCMYLCMDLCGIPYASREFSDECVFNEMIEENHYNSYSSAKYSNSRRTFYLGLNKIGKARRVMTRGGVLGRQSSYARVLTQTVASPPKNASCPHGTGSAPPRPSGRCRFLRLRRPRRRKRKRCREEEGCTRKRKSRLELNRRIRHRKHRTVTSLEEEDEEEEEDVTMTAEDEEDHTDTFIDSSE</sequence>
<dbReference type="SMART" id="SM00442">
    <property type="entry name" value="FGF"/>
    <property type="match status" value="1"/>
</dbReference>
<keyword evidence="2" id="KW-0732">Signal</keyword>
<dbReference type="SUPFAM" id="SSF50353">
    <property type="entry name" value="Cytokine"/>
    <property type="match status" value="1"/>
</dbReference>
<dbReference type="Pfam" id="PF00167">
    <property type="entry name" value="FGF"/>
    <property type="match status" value="1"/>
</dbReference>
<dbReference type="EMBL" id="MT270147">
    <property type="protein sequence ID" value="QSC42431.1"/>
    <property type="molecule type" value="mRNA"/>
</dbReference>